<reference evidence="1" key="1">
    <citation type="submission" date="2021-01" db="EMBL/GenBank/DDBJ databases">
        <title>Modified the classification status of verrucomicrobia.</title>
        <authorList>
            <person name="Feng X."/>
        </authorList>
    </citation>
    <scope>NUCLEOTIDE SEQUENCE</scope>
    <source>
        <strain evidence="1">KCTC 22041</strain>
    </source>
</reference>
<dbReference type="InterPro" id="IPR025737">
    <property type="entry name" value="FApF"/>
</dbReference>
<sequence>MKYRITYAIMGATCLGMLQAEEGGAGHYIPGSMSTLIDLPPTTPGWITEVSWLHYQGDASASRAIPIGGLLVGNLDATSDALLLGGFHTFENQIAGAWYSIGMFVPWVWMEADASLSLGSLNTHIHDHESGLGDIAVLPLLMGWKCGEWQYNAALPIYTPTGEYEKGRLANPGRNHWTFDPTVGISYSGSQSLVNSSFHTGFSINTENKDTDYKSGTVWHNEFSVQKLYTAGSGLLGVGFNAFYYQQITGDSGGGANLGDFEGRTIGIGPVLTFLFPRAESNFVGEIR</sequence>
<dbReference type="AlphaFoldDB" id="A0A934S2Y0"/>
<proteinExistence type="predicted"/>
<dbReference type="EMBL" id="JAENIJ010000001">
    <property type="protein sequence ID" value="MBK1880918.1"/>
    <property type="molecule type" value="Genomic_DNA"/>
</dbReference>
<keyword evidence="2" id="KW-1185">Reference proteome</keyword>
<protein>
    <submittedName>
        <fullName evidence="1">Transporter</fullName>
    </submittedName>
</protein>
<name>A0A934S2Y0_9BACT</name>
<gene>
    <name evidence="1" type="ORF">JIN85_00745</name>
</gene>
<accession>A0A934S2Y0</accession>
<evidence type="ECO:0000313" key="2">
    <source>
        <dbReference type="Proteomes" id="UP000603141"/>
    </source>
</evidence>
<evidence type="ECO:0000313" key="1">
    <source>
        <dbReference type="EMBL" id="MBK1880918.1"/>
    </source>
</evidence>
<dbReference type="RefSeq" id="WP_200266585.1">
    <property type="nucleotide sequence ID" value="NZ_JAENIJ010000001.1"/>
</dbReference>
<organism evidence="1 2">
    <name type="scientific">Luteolibacter pohnpeiensis</name>
    <dbReference type="NCBI Taxonomy" id="454153"/>
    <lineage>
        <taxon>Bacteria</taxon>
        <taxon>Pseudomonadati</taxon>
        <taxon>Verrucomicrobiota</taxon>
        <taxon>Verrucomicrobiia</taxon>
        <taxon>Verrucomicrobiales</taxon>
        <taxon>Verrucomicrobiaceae</taxon>
        <taxon>Luteolibacter</taxon>
    </lineage>
</organism>
<comment type="caution">
    <text evidence="1">The sequence shown here is derived from an EMBL/GenBank/DDBJ whole genome shotgun (WGS) entry which is preliminary data.</text>
</comment>
<dbReference type="Proteomes" id="UP000603141">
    <property type="component" value="Unassembled WGS sequence"/>
</dbReference>
<dbReference type="Pfam" id="PF13557">
    <property type="entry name" value="Phenol_MetA_deg"/>
    <property type="match status" value="1"/>
</dbReference>